<dbReference type="InterPro" id="IPR052022">
    <property type="entry name" value="26kDa_periplasmic_antigen"/>
</dbReference>
<dbReference type="PANTHER" id="PTHR34387">
    <property type="entry name" value="SLR1258 PROTEIN"/>
    <property type="match status" value="1"/>
</dbReference>
<dbReference type="RefSeq" id="WP_015922692.1">
    <property type="nucleotide sequence ID" value="NC_011959.1"/>
</dbReference>
<gene>
    <name evidence="1" type="ordered locus">trd_1750</name>
</gene>
<sequence length="243" mass="25392">MQRTWVPLAVVLGLLVMVGAVLSGTASMRLPQAAAQDTGTVQRSISVSGEGRVSLPPDTATLTLGAEVFDPDAAAAQREVQRRMEAILSVFRQAGIPESKVKTVVYSMSVERDWNQPTTPVIGYRVTHLVEVQLQPVERTGDLLDRAVQAGANAVTNISFSVSNPAAALRQARELAVRDAREKAAQLAQLSGVALGAPLRIVESTSSPPVPVPAVGAGGPEAKAVPAGEATIVVTVSIDYAIQ</sequence>
<dbReference type="HOGENOM" id="CLU_080344_4_0_0"/>
<dbReference type="Proteomes" id="UP000000447">
    <property type="component" value="Chromosome"/>
</dbReference>
<dbReference type="Gene3D" id="3.30.70.2970">
    <property type="entry name" value="Protein of unknown function (DUF541), domain 2"/>
    <property type="match status" value="1"/>
</dbReference>
<accession>B9L139</accession>
<proteinExistence type="predicted"/>
<evidence type="ECO:0000313" key="2">
    <source>
        <dbReference type="Proteomes" id="UP000000447"/>
    </source>
</evidence>
<dbReference type="AlphaFoldDB" id="B9L139"/>
<protein>
    <submittedName>
        <fullName evidence="1">Putative periplasmic immunogenic protein</fullName>
    </submittedName>
</protein>
<evidence type="ECO:0000313" key="1">
    <source>
        <dbReference type="EMBL" id="ACM04902.1"/>
    </source>
</evidence>
<dbReference type="eggNOG" id="COG2968">
    <property type="taxonomic scope" value="Bacteria"/>
</dbReference>
<dbReference type="InterPro" id="IPR007497">
    <property type="entry name" value="SIMPL/DUF541"/>
</dbReference>
<organism evidence="1 2">
    <name type="scientific">Thermomicrobium roseum (strain ATCC 27502 / DSM 5159 / P-2)</name>
    <dbReference type="NCBI Taxonomy" id="309801"/>
    <lineage>
        <taxon>Bacteria</taxon>
        <taxon>Pseudomonadati</taxon>
        <taxon>Thermomicrobiota</taxon>
        <taxon>Thermomicrobia</taxon>
        <taxon>Thermomicrobiales</taxon>
        <taxon>Thermomicrobiaceae</taxon>
        <taxon>Thermomicrobium</taxon>
    </lineage>
</organism>
<dbReference type="Pfam" id="PF04402">
    <property type="entry name" value="SIMPL"/>
    <property type="match status" value="1"/>
</dbReference>
<dbReference type="Gene3D" id="3.30.110.170">
    <property type="entry name" value="Protein of unknown function (DUF541), domain 1"/>
    <property type="match status" value="1"/>
</dbReference>
<dbReference type="EMBL" id="CP001275">
    <property type="protein sequence ID" value="ACM04902.1"/>
    <property type="molecule type" value="Genomic_DNA"/>
</dbReference>
<keyword evidence="2" id="KW-1185">Reference proteome</keyword>
<dbReference type="KEGG" id="tro:trd_1750"/>
<name>B9L139_THERP</name>
<dbReference type="GO" id="GO:0006974">
    <property type="term" value="P:DNA damage response"/>
    <property type="evidence" value="ECO:0007669"/>
    <property type="project" value="TreeGrafter"/>
</dbReference>
<dbReference type="PANTHER" id="PTHR34387:SF1">
    <property type="entry name" value="PERIPLASMIC IMMUNOGENIC PROTEIN"/>
    <property type="match status" value="1"/>
</dbReference>
<reference evidence="1 2" key="1">
    <citation type="journal article" date="2009" name="PLoS ONE">
        <title>Complete genome sequence of the aerobic CO-oxidizing thermophile Thermomicrobium roseum.</title>
        <authorList>
            <person name="Wu D."/>
            <person name="Raymond J."/>
            <person name="Wu M."/>
            <person name="Chatterji S."/>
            <person name="Ren Q."/>
            <person name="Graham J.E."/>
            <person name="Bryant D.A."/>
            <person name="Robb F."/>
            <person name="Colman A."/>
            <person name="Tallon L.J."/>
            <person name="Badger J.H."/>
            <person name="Madupu R."/>
            <person name="Ward N.L."/>
            <person name="Eisen J.A."/>
        </authorList>
    </citation>
    <scope>NUCLEOTIDE SEQUENCE [LARGE SCALE GENOMIC DNA]</scope>
    <source>
        <strain evidence="2">ATCC 27502 / DSM 5159 / P-2</strain>
    </source>
</reference>
<dbReference type="STRING" id="309801.trd_1750"/>